<dbReference type="EMBL" id="JBCEZU010000597">
    <property type="protein sequence ID" value="KAK9514119.1"/>
    <property type="molecule type" value="Genomic_DNA"/>
</dbReference>
<evidence type="ECO:0000313" key="2">
    <source>
        <dbReference type="Proteomes" id="UP001488805"/>
    </source>
</evidence>
<sequence>MISTRVMHSSKPAQGKGVDSCQFRGVLEMPCAIRFFHRKRLPCMVLPAPSPGPRASSPSQPAGRRVERCHLTMEMGLPFLPASF</sequence>
<protein>
    <submittedName>
        <fullName evidence="1">Uncharacterized protein</fullName>
    </submittedName>
</protein>
<reference evidence="1 2" key="1">
    <citation type="journal article" date="2024" name="Genome Biol. Evol.">
        <title>Chromosome-level genome assembly of the viviparous eelpout Zoarces viviparus.</title>
        <authorList>
            <person name="Fuhrmann N."/>
            <person name="Brasseur M.V."/>
            <person name="Bakowski C.E."/>
            <person name="Podsiadlowski L."/>
            <person name="Prost S."/>
            <person name="Krehenwinkel H."/>
            <person name="Mayer C."/>
        </authorList>
    </citation>
    <scope>NUCLEOTIDE SEQUENCE [LARGE SCALE GENOMIC DNA]</scope>
    <source>
        <strain evidence="1">NO-MEL_2022_Ind0_liver</strain>
    </source>
</reference>
<proteinExistence type="predicted"/>
<comment type="caution">
    <text evidence="1">The sequence shown here is derived from an EMBL/GenBank/DDBJ whole genome shotgun (WGS) entry which is preliminary data.</text>
</comment>
<dbReference type="Proteomes" id="UP001488805">
    <property type="component" value="Unassembled WGS sequence"/>
</dbReference>
<gene>
    <name evidence="1" type="ORF">VZT92_027608</name>
</gene>
<accession>A0AAW1DXD6</accession>
<organism evidence="1 2">
    <name type="scientific">Zoarces viviparus</name>
    <name type="common">Viviparous eelpout</name>
    <name type="synonym">Blennius viviparus</name>
    <dbReference type="NCBI Taxonomy" id="48416"/>
    <lineage>
        <taxon>Eukaryota</taxon>
        <taxon>Metazoa</taxon>
        <taxon>Chordata</taxon>
        <taxon>Craniata</taxon>
        <taxon>Vertebrata</taxon>
        <taxon>Euteleostomi</taxon>
        <taxon>Actinopterygii</taxon>
        <taxon>Neopterygii</taxon>
        <taxon>Teleostei</taxon>
        <taxon>Neoteleostei</taxon>
        <taxon>Acanthomorphata</taxon>
        <taxon>Eupercaria</taxon>
        <taxon>Perciformes</taxon>
        <taxon>Cottioidei</taxon>
        <taxon>Zoarcales</taxon>
        <taxon>Zoarcidae</taxon>
        <taxon>Zoarcinae</taxon>
        <taxon>Zoarces</taxon>
    </lineage>
</organism>
<keyword evidence="2" id="KW-1185">Reference proteome</keyword>
<name>A0AAW1DXD6_ZOAVI</name>
<dbReference type="AlphaFoldDB" id="A0AAW1DXD6"/>
<evidence type="ECO:0000313" key="1">
    <source>
        <dbReference type="EMBL" id="KAK9514119.1"/>
    </source>
</evidence>